<evidence type="ECO:0000256" key="1">
    <source>
        <dbReference type="ARBA" id="ARBA00004651"/>
    </source>
</evidence>
<dbReference type="Gene3D" id="1.20.1250.20">
    <property type="entry name" value="MFS general substrate transporter like domains"/>
    <property type="match status" value="2"/>
</dbReference>
<dbReference type="InterPro" id="IPR036259">
    <property type="entry name" value="MFS_trans_sf"/>
</dbReference>
<feature type="transmembrane region" description="Helical" evidence="5">
    <location>
        <begin position="125"/>
        <end position="147"/>
    </location>
</feature>
<feature type="transmembrane region" description="Helical" evidence="5">
    <location>
        <begin position="247"/>
        <end position="264"/>
    </location>
</feature>
<dbReference type="EMBL" id="BSDP01000001">
    <property type="protein sequence ID" value="GLI27130.1"/>
    <property type="molecule type" value="Genomic_DNA"/>
</dbReference>
<evidence type="ECO:0000313" key="8">
    <source>
        <dbReference type="Proteomes" id="UP001144396"/>
    </source>
</evidence>
<dbReference type="SUPFAM" id="SSF103473">
    <property type="entry name" value="MFS general substrate transporter"/>
    <property type="match status" value="1"/>
</dbReference>
<evidence type="ECO:0000256" key="2">
    <source>
        <dbReference type="ARBA" id="ARBA00022692"/>
    </source>
</evidence>
<dbReference type="PROSITE" id="PS00216">
    <property type="entry name" value="SUGAR_TRANSPORT_1"/>
    <property type="match status" value="1"/>
</dbReference>
<dbReference type="GO" id="GO:0005886">
    <property type="term" value="C:plasma membrane"/>
    <property type="evidence" value="ECO:0007669"/>
    <property type="project" value="UniProtKB-SubCell"/>
</dbReference>
<feature type="transmembrane region" description="Helical" evidence="5">
    <location>
        <begin position="308"/>
        <end position="327"/>
    </location>
</feature>
<feature type="transmembrane region" description="Helical" evidence="5">
    <location>
        <begin position="333"/>
        <end position="359"/>
    </location>
</feature>
<keyword evidence="2 5" id="KW-0812">Transmembrane</keyword>
<proteinExistence type="predicted"/>
<dbReference type="InterPro" id="IPR005829">
    <property type="entry name" value="Sugar_transporter_CS"/>
</dbReference>
<reference evidence="7" key="1">
    <citation type="submission" date="2022-12" db="EMBL/GenBank/DDBJ databases">
        <title>Reference genome sequencing for broad-spectrum identification of bacterial and archaeal isolates by mass spectrometry.</title>
        <authorList>
            <person name="Sekiguchi Y."/>
            <person name="Tourlousse D.M."/>
        </authorList>
    </citation>
    <scope>NUCLEOTIDE SEQUENCE</scope>
    <source>
        <strain evidence="7">14</strain>
    </source>
</reference>
<evidence type="ECO:0000256" key="3">
    <source>
        <dbReference type="ARBA" id="ARBA00022989"/>
    </source>
</evidence>
<name>A0A9W6CVH4_9MICO</name>
<keyword evidence="4 5" id="KW-0472">Membrane</keyword>
<dbReference type="PANTHER" id="PTHR23528">
    <property type="match status" value="1"/>
</dbReference>
<sequence length="421" mass="43849">MSTMTQPSEHDDKTEARPRIDRSVKRLIGGIVPANMAIFAVWGAVTGILLPLQIEGIDPANKVANLAIVTSIGALAAMIAQPVAGMLSDRTRSRFGRRAPFIVGGALIGGLALVGMAVGNTLVHIAIAWIIVQVAYNFAQGPLSAILPDRIPRAVRGTFSAMAGLGVMLGAFGGQVLGASLAEAIPTAYLLLAGIALVVLTLFVVLNPDRSSTDLVPARFSLRGFLRTFWVNPVAHPDFAWAFAGRLLLYTGYFVAVGYQLYILQDYIGLGDSAAAMIPMFGLISMAGLLIATVVSGPLSDRIGRRKVFVFASSALVGIAMLVPLFMPTVGGWILFSVISALGFGMFQAVDTALISEVLPSDESFAKDLGVVNIAGTLPQTVAPAVAGLIILVGGYAALFPIGLALAVLGALAVAPIKSVR</sequence>
<feature type="domain" description="Major facilitator superfamily (MFS) profile" evidence="6">
    <location>
        <begin position="23"/>
        <end position="421"/>
    </location>
</feature>
<keyword evidence="3 5" id="KW-1133">Transmembrane helix</keyword>
<feature type="transmembrane region" description="Helical" evidence="5">
    <location>
        <begin position="188"/>
        <end position="206"/>
    </location>
</feature>
<organism evidence="7 8">
    <name type="scientific">Agromyces rhizosphaerae</name>
    <dbReference type="NCBI Taxonomy" id="88374"/>
    <lineage>
        <taxon>Bacteria</taxon>
        <taxon>Bacillati</taxon>
        <taxon>Actinomycetota</taxon>
        <taxon>Actinomycetes</taxon>
        <taxon>Micrococcales</taxon>
        <taxon>Microbacteriaceae</taxon>
        <taxon>Agromyces</taxon>
    </lineage>
</organism>
<feature type="transmembrane region" description="Helical" evidence="5">
    <location>
        <begin position="159"/>
        <end position="182"/>
    </location>
</feature>
<comment type="caution">
    <text evidence="7">The sequence shown here is derived from an EMBL/GenBank/DDBJ whole genome shotgun (WGS) entry which is preliminary data.</text>
</comment>
<dbReference type="AlphaFoldDB" id="A0A9W6CVH4"/>
<feature type="transmembrane region" description="Helical" evidence="5">
    <location>
        <begin position="99"/>
        <end position="119"/>
    </location>
</feature>
<protein>
    <submittedName>
        <fullName evidence="7">MFS transporter</fullName>
    </submittedName>
</protein>
<evidence type="ECO:0000313" key="7">
    <source>
        <dbReference type="EMBL" id="GLI27130.1"/>
    </source>
</evidence>
<gene>
    <name evidence="7" type="primary">floR</name>
    <name evidence="7" type="ORF">ARHIZOSPH14_13720</name>
</gene>
<comment type="subcellular location">
    <subcellularLocation>
        <location evidence="1">Cell membrane</location>
        <topology evidence="1">Multi-pass membrane protein</topology>
    </subcellularLocation>
</comment>
<accession>A0A9W6CVH4</accession>
<feature type="transmembrane region" description="Helical" evidence="5">
    <location>
        <begin position="27"/>
        <end position="54"/>
    </location>
</feature>
<feature type="transmembrane region" description="Helical" evidence="5">
    <location>
        <begin position="66"/>
        <end position="87"/>
    </location>
</feature>
<evidence type="ECO:0000259" key="6">
    <source>
        <dbReference type="PROSITE" id="PS50850"/>
    </source>
</evidence>
<keyword evidence="8" id="KW-1185">Reference proteome</keyword>
<evidence type="ECO:0000256" key="5">
    <source>
        <dbReference type="SAM" id="Phobius"/>
    </source>
</evidence>
<dbReference type="InterPro" id="IPR020846">
    <property type="entry name" value="MFS_dom"/>
</dbReference>
<dbReference type="PROSITE" id="PS50850">
    <property type="entry name" value="MFS"/>
    <property type="match status" value="1"/>
</dbReference>
<dbReference type="Pfam" id="PF13347">
    <property type="entry name" value="MFS_2"/>
    <property type="match status" value="1"/>
</dbReference>
<feature type="transmembrane region" description="Helical" evidence="5">
    <location>
        <begin position="276"/>
        <end position="296"/>
    </location>
</feature>
<dbReference type="Proteomes" id="UP001144396">
    <property type="component" value="Unassembled WGS sequence"/>
</dbReference>
<feature type="transmembrane region" description="Helical" evidence="5">
    <location>
        <begin position="398"/>
        <end position="417"/>
    </location>
</feature>
<dbReference type="GO" id="GO:0022857">
    <property type="term" value="F:transmembrane transporter activity"/>
    <property type="evidence" value="ECO:0007669"/>
    <property type="project" value="InterPro"/>
</dbReference>
<dbReference type="PANTHER" id="PTHR23528:SF1">
    <property type="entry name" value="MAJOR FACILITATOR SUPERFAMILY (MFS) PROFILE DOMAIN-CONTAINING PROTEIN"/>
    <property type="match status" value="1"/>
</dbReference>
<feature type="transmembrane region" description="Helical" evidence="5">
    <location>
        <begin position="371"/>
        <end position="392"/>
    </location>
</feature>
<evidence type="ECO:0000256" key="4">
    <source>
        <dbReference type="ARBA" id="ARBA00023136"/>
    </source>
</evidence>